<keyword evidence="5" id="KW-1185">Reference proteome</keyword>
<dbReference type="PROSITE" id="PS51257">
    <property type="entry name" value="PROKAR_LIPOPROTEIN"/>
    <property type="match status" value="1"/>
</dbReference>
<evidence type="ECO:0000256" key="2">
    <source>
        <dbReference type="SAM" id="SignalP"/>
    </source>
</evidence>
<evidence type="ECO:0000313" key="5">
    <source>
        <dbReference type="Proteomes" id="UP001620273"/>
    </source>
</evidence>
<evidence type="ECO:0000313" key="4">
    <source>
        <dbReference type="EMBL" id="MFK3576366.1"/>
    </source>
</evidence>
<feature type="chain" id="PRO_5046402541" description="DUF5648 domain-containing protein" evidence="2">
    <location>
        <begin position="31"/>
        <end position="679"/>
    </location>
</feature>
<feature type="domain" description="DUF5648" evidence="3">
    <location>
        <begin position="547"/>
        <end position="676"/>
    </location>
</feature>
<dbReference type="EMBL" id="JAOQBW010000003">
    <property type="protein sequence ID" value="MFK3576366.1"/>
    <property type="molecule type" value="Genomic_DNA"/>
</dbReference>
<proteinExistence type="predicted"/>
<accession>A0ABW8KP83</accession>
<dbReference type="RefSeq" id="WP_404440937.1">
    <property type="nucleotide sequence ID" value="NZ_JAOQBW010000003.1"/>
</dbReference>
<dbReference type="Proteomes" id="UP001620273">
    <property type="component" value="Unassembled WGS sequence"/>
</dbReference>
<feature type="compositionally biased region" description="Low complexity" evidence="1">
    <location>
        <begin position="52"/>
        <end position="65"/>
    </location>
</feature>
<name>A0ABW8KP83_9BIFI</name>
<dbReference type="Pfam" id="PF18885">
    <property type="entry name" value="DUF5648"/>
    <property type="match status" value="1"/>
</dbReference>
<gene>
    <name evidence="4" type="ORF">OCH74_05785</name>
</gene>
<comment type="caution">
    <text evidence="4">The sequence shown here is derived from an EMBL/GenBank/DDBJ whole genome shotgun (WGS) entry which is preliminary data.</text>
</comment>
<feature type="signal peptide" evidence="2">
    <location>
        <begin position="1"/>
        <end position="30"/>
    </location>
</feature>
<evidence type="ECO:0000256" key="1">
    <source>
        <dbReference type="SAM" id="MobiDB-lite"/>
    </source>
</evidence>
<sequence length="679" mass="71977">MGVARGRCWAAGVVAGVLACVLAVAPSASADPSSVAGGASVSSGAGVSGGVVQAPSAGSPSGSPSVSDGLGLAGSPSWSQWVGVPDTSSWLRNVKVSDVGAHTANVSFDWDLSYLLNGKQNGKTTTTTQLKDGKRIDTYSWEVAYAGNNIRVARDSGAYVSDNGDGLFDIDPAKDVDGVCFTIGVGRATSVTPTGAANDDYYGAESNNVCDTGGTSDDKLTASDYRRIYGTRTEKLNYGTVTEQSFYRYFTPSLAEAGAKPGTLKGHYDIALIGLDANTLYGNTKEPDSIYSTYWFDGNQSTRDWSAGSYYNAVDSTASDLYKKGVRKNTKIDVRRLKVGVTLHLKDSSKAVQQCKAGVDDYGEKADWIDKTACNTVFPVVYRQDEPDYVNGGGYGGGSAFVSDDYLDFVTAAVPDFRTGVEPAVVSSTSGLPGSAKGGVSVDASVVKQGSVARFYVDGLKAAARGKADASSLFWYAYIYSSPQRLTGPDGAPYVTVKKASDGRYYFDAIVPAGLKAGSHTVSLTDANGDCQGWAPVTVTAADTAVMYRLYNRFTGEHFYTSSSVERDSLVKVGWRSEGTGWVAPVSGAPVYRLYNPYVAGGDHHYTMSVKERDALVKAGWRSEGVGWYSGGSVKVLREYNPYARTGTHNYTTDPREDSALVKAGWRAEGTGWYAVKAK</sequence>
<protein>
    <recommendedName>
        <fullName evidence="3">DUF5648 domain-containing protein</fullName>
    </recommendedName>
</protein>
<feature type="region of interest" description="Disordered" evidence="1">
    <location>
        <begin position="52"/>
        <end position="71"/>
    </location>
</feature>
<reference evidence="4 5" key="1">
    <citation type="submission" date="2022-09" db="EMBL/GenBank/DDBJ databases">
        <title>Genome sequencing of four strains from tibetan pig.</title>
        <authorList>
            <person name="Feng J."/>
        </authorList>
    </citation>
    <scope>NUCLEOTIDE SEQUENCE [LARGE SCALE GENOMIC DNA]</scope>
    <source>
        <strain evidence="4 5">11-1-1</strain>
    </source>
</reference>
<evidence type="ECO:0000259" key="3">
    <source>
        <dbReference type="Pfam" id="PF18885"/>
    </source>
</evidence>
<organism evidence="4 5">
    <name type="scientific">Bifidobacterium thermacidophilum</name>
    <dbReference type="NCBI Taxonomy" id="246618"/>
    <lineage>
        <taxon>Bacteria</taxon>
        <taxon>Bacillati</taxon>
        <taxon>Actinomycetota</taxon>
        <taxon>Actinomycetes</taxon>
        <taxon>Bifidobacteriales</taxon>
        <taxon>Bifidobacteriaceae</taxon>
        <taxon>Bifidobacterium</taxon>
    </lineage>
</organism>
<keyword evidence="2" id="KW-0732">Signal</keyword>
<dbReference type="InterPro" id="IPR043708">
    <property type="entry name" value="DUF5648"/>
</dbReference>